<feature type="transmembrane region" description="Helical" evidence="9">
    <location>
        <begin position="41"/>
        <end position="63"/>
    </location>
</feature>
<feature type="transmembrane region" description="Helical" evidence="9">
    <location>
        <begin position="12"/>
        <end position="29"/>
    </location>
</feature>
<dbReference type="GO" id="GO:0007165">
    <property type="term" value="P:signal transduction"/>
    <property type="evidence" value="ECO:0007669"/>
    <property type="project" value="UniProtKB-KW"/>
</dbReference>
<feature type="transmembrane region" description="Helical" evidence="9">
    <location>
        <begin position="374"/>
        <end position="397"/>
    </location>
</feature>
<comment type="caution">
    <text evidence="9">Lacks conserved residue(s) required for the propagation of feature annotation.</text>
</comment>
<evidence type="ECO:0000256" key="7">
    <source>
        <dbReference type="ARBA" id="ARBA00023170"/>
    </source>
</evidence>
<evidence type="ECO:0000256" key="3">
    <source>
        <dbReference type="ARBA" id="ARBA00022692"/>
    </source>
</evidence>
<dbReference type="InterPro" id="IPR004117">
    <property type="entry name" value="7tm6_olfct_rcpt"/>
</dbReference>
<dbReference type="Pfam" id="PF02949">
    <property type="entry name" value="7tm_6"/>
    <property type="match status" value="1"/>
</dbReference>
<comment type="similarity">
    <text evidence="9">Belongs to the insect chemoreceptor superfamily. Heteromeric odorant receptor channel (TC 1.A.69) family.</text>
</comment>
<dbReference type="EMBL" id="MW556726">
    <property type="protein sequence ID" value="QWY93917.1"/>
    <property type="molecule type" value="mRNA"/>
</dbReference>
<evidence type="ECO:0000256" key="9">
    <source>
        <dbReference type="RuleBase" id="RU351113"/>
    </source>
</evidence>
<evidence type="ECO:0000256" key="2">
    <source>
        <dbReference type="ARBA" id="ARBA00022606"/>
    </source>
</evidence>
<keyword evidence="2 9" id="KW-0716">Sensory transduction</keyword>
<dbReference type="PANTHER" id="PTHR21137">
    <property type="entry name" value="ODORANT RECEPTOR"/>
    <property type="match status" value="1"/>
</dbReference>
<accession>A0A8F3IVT0</accession>
<evidence type="ECO:0000256" key="8">
    <source>
        <dbReference type="ARBA" id="ARBA00023224"/>
    </source>
</evidence>
<name>A0A8F3IVT0_IPSTY</name>
<proteinExistence type="evidence at transcript level"/>
<keyword evidence="3 9" id="KW-0812">Transmembrane</keyword>
<dbReference type="PANTHER" id="PTHR21137:SF40">
    <property type="entry name" value="ODORANT RECEPTOR 56A"/>
    <property type="match status" value="1"/>
</dbReference>
<evidence type="ECO:0000256" key="5">
    <source>
        <dbReference type="ARBA" id="ARBA00022989"/>
    </source>
</evidence>
<evidence type="ECO:0000256" key="6">
    <source>
        <dbReference type="ARBA" id="ARBA00023136"/>
    </source>
</evidence>
<keyword evidence="4 9" id="KW-0552">Olfaction</keyword>
<organism evidence="10">
    <name type="scientific">Ips typographus</name>
    <name type="common">European spruce bark beetle</name>
    <dbReference type="NCBI Taxonomy" id="55986"/>
    <lineage>
        <taxon>Eukaryota</taxon>
        <taxon>Metazoa</taxon>
        <taxon>Ecdysozoa</taxon>
        <taxon>Arthropoda</taxon>
        <taxon>Hexapoda</taxon>
        <taxon>Insecta</taxon>
        <taxon>Pterygota</taxon>
        <taxon>Neoptera</taxon>
        <taxon>Endopterygota</taxon>
        <taxon>Coleoptera</taxon>
        <taxon>Polyphaga</taxon>
        <taxon>Cucujiformia</taxon>
        <taxon>Curculionidae</taxon>
        <taxon>Scolytinae</taxon>
        <taxon>Ips</taxon>
    </lineage>
</organism>
<comment type="subcellular location">
    <subcellularLocation>
        <location evidence="9">Cell membrane</location>
        <topology evidence="9">Multi-pass membrane protein</topology>
    </subcellularLocation>
    <subcellularLocation>
        <location evidence="1">Membrane</location>
        <topology evidence="1">Multi-pass membrane protein</topology>
    </subcellularLocation>
</comment>
<evidence type="ECO:0000256" key="4">
    <source>
        <dbReference type="ARBA" id="ARBA00022725"/>
    </source>
</evidence>
<evidence type="ECO:0000256" key="1">
    <source>
        <dbReference type="ARBA" id="ARBA00004141"/>
    </source>
</evidence>
<protein>
    <recommendedName>
        <fullName evidence="9">Odorant receptor</fullName>
    </recommendedName>
</protein>
<keyword evidence="8 9" id="KW-0807">Transducer</keyword>
<keyword evidence="7 9" id="KW-0675">Receptor</keyword>
<dbReference type="GO" id="GO:0004984">
    <property type="term" value="F:olfactory receptor activity"/>
    <property type="evidence" value="ECO:0007669"/>
    <property type="project" value="InterPro"/>
</dbReference>
<sequence length="406" mass="48068">MAAYPQCKNLRVAIIYSSIIGVFPWQFMFQHNHLRQTLYRWYSVFLHFWFSGFIITEYIELYLQCTADELKLDEICANICVVMVFTSTAVRQLVMRFNKMVNDLIQSIIDKEKHNDFLEDDKTREIEDKFIKSSDSISNWYAAPVYITLFQYVLFPMMSKPDIIQIGNTTQALRPLIVDSWFPFDKMEYYWIVYVLQLFDLLIGALYVTYLHILMFNMYRYPVAQLKKLQHVLRNFGRYKVEYMRQSNCNEYISALVVFRECIKKHKKIIQYVDGINECMSTYTVFDFLQSSFQIAALLVQTSPNDMTFISFLTVFTFITTVMIRLFVYYHSGNELIFESVNISMAIWESNWHEQSPQIKSMMLLVMRRAQKPLCYTIGGFGVMSLQSVIAILKATYSYVSIIFRQ</sequence>
<feature type="transmembrane region" description="Helical" evidence="9">
    <location>
        <begin position="309"/>
        <end position="330"/>
    </location>
</feature>
<dbReference type="GO" id="GO:0005886">
    <property type="term" value="C:plasma membrane"/>
    <property type="evidence" value="ECO:0007669"/>
    <property type="project" value="UniProtKB-SubCell"/>
</dbReference>
<keyword evidence="6 9" id="KW-0472">Membrane</keyword>
<dbReference type="AlphaFoldDB" id="A0A8F3IVT0"/>
<evidence type="ECO:0000313" key="10">
    <source>
        <dbReference type="EMBL" id="QWY93917.1"/>
    </source>
</evidence>
<keyword evidence="5 9" id="KW-1133">Transmembrane helix</keyword>
<feature type="transmembrane region" description="Helical" evidence="9">
    <location>
        <begin position="189"/>
        <end position="210"/>
    </location>
</feature>
<reference evidence="10" key="1">
    <citation type="submission" date="2021-02" db="EMBL/GenBank/DDBJ databases">
        <title>Functional evolution of a bark beetle odorant receptor clade detecting monoterpenoids of different ecological origins.</title>
        <authorList>
            <person name="Hou X.-Q."/>
            <person name="Yuvaraj J.K."/>
            <person name="Roberts R.E."/>
            <person name="Unelius C.R."/>
            <person name="Lofstedt C."/>
            <person name="Andersson M.N."/>
        </authorList>
    </citation>
    <scope>NUCLEOTIDE SEQUENCE</scope>
</reference>
<dbReference type="GO" id="GO:0005549">
    <property type="term" value="F:odorant binding"/>
    <property type="evidence" value="ECO:0007669"/>
    <property type="project" value="InterPro"/>
</dbReference>